<name>A0A8S0W0Z9_CYCAE</name>
<organism evidence="5 6">
    <name type="scientific">Cyclocybe aegerita</name>
    <name type="common">Black poplar mushroom</name>
    <name type="synonym">Agrocybe aegerita</name>
    <dbReference type="NCBI Taxonomy" id="1973307"/>
    <lineage>
        <taxon>Eukaryota</taxon>
        <taxon>Fungi</taxon>
        <taxon>Dikarya</taxon>
        <taxon>Basidiomycota</taxon>
        <taxon>Agaricomycotina</taxon>
        <taxon>Agaricomycetes</taxon>
        <taxon>Agaricomycetidae</taxon>
        <taxon>Agaricales</taxon>
        <taxon>Agaricineae</taxon>
        <taxon>Bolbitiaceae</taxon>
        <taxon>Cyclocybe</taxon>
    </lineage>
</organism>
<dbReference type="PANTHER" id="PTHR13026">
    <property type="entry name" value="NNP-1 PROTEIN NOVEL NUCLEAR PROTEIN 1 NOP52"/>
    <property type="match status" value="1"/>
</dbReference>
<dbReference type="PANTHER" id="PTHR13026:SF0">
    <property type="entry name" value="RIBOSOMAL RNA PROCESSING 1B"/>
    <property type="match status" value="1"/>
</dbReference>
<comment type="subcellular location">
    <subcellularLocation>
        <location evidence="1">Nucleus</location>
    </subcellularLocation>
</comment>
<dbReference type="InterPro" id="IPR010301">
    <property type="entry name" value="RRP1"/>
</dbReference>
<keyword evidence="3" id="KW-0698">rRNA processing</keyword>
<protein>
    <recommendedName>
        <fullName evidence="7">Nop52-domain-containing protein</fullName>
    </recommendedName>
</protein>
<dbReference type="Proteomes" id="UP000467700">
    <property type="component" value="Unassembled WGS sequence"/>
</dbReference>
<dbReference type="GO" id="GO:0030688">
    <property type="term" value="C:preribosome, small subunit precursor"/>
    <property type="evidence" value="ECO:0007669"/>
    <property type="project" value="InterPro"/>
</dbReference>
<proteinExistence type="inferred from homology"/>
<evidence type="ECO:0000256" key="1">
    <source>
        <dbReference type="ARBA" id="ARBA00004123"/>
    </source>
</evidence>
<dbReference type="Pfam" id="PF05997">
    <property type="entry name" value="Nop52"/>
    <property type="match status" value="1"/>
</dbReference>
<keyword evidence="6" id="KW-1185">Reference proteome</keyword>
<accession>A0A8S0W0Z9</accession>
<comment type="caution">
    <text evidence="5">The sequence shown here is derived from an EMBL/GenBank/DDBJ whole genome shotgun (WGS) entry which is preliminary data.</text>
</comment>
<reference evidence="5 6" key="1">
    <citation type="submission" date="2020-01" db="EMBL/GenBank/DDBJ databases">
        <authorList>
            <person name="Gupta K D."/>
        </authorList>
    </citation>
    <scope>NUCLEOTIDE SEQUENCE [LARGE SCALE GENOMIC DNA]</scope>
</reference>
<evidence type="ECO:0000256" key="3">
    <source>
        <dbReference type="ARBA" id="ARBA00022552"/>
    </source>
</evidence>
<dbReference type="EMBL" id="CACVBS010000051">
    <property type="protein sequence ID" value="CAA7265915.1"/>
    <property type="molecule type" value="Genomic_DNA"/>
</dbReference>
<dbReference type="GO" id="GO:0006364">
    <property type="term" value="P:rRNA processing"/>
    <property type="evidence" value="ECO:0007669"/>
    <property type="project" value="UniProtKB-KW"/>
</dbReference>
<evidence type="ECO:0000313" key="5">
    <source>
        <dbReference type="EMBL" id="CAA7265915.1"/>
    </source>
</evidence>
<evidence type="ECO:0000256" key="2">
    <source>
        <dbReference type="ARBA" id="ARBA00006374"/>
    </source>
</evidence>
<keyword evidence="4" id="KW-0539">Nucleus</keyword>
<dbReference type="AlphaFoldDB" id="A0A8S0W0Z9"/>
<dbReference type="GO" id="GO:0005634">
    <property type="term" value="C:nucleus"/>
    <property type="evidence" value="ECO:0007669"/>
    <property type="project" value="UniProtKB-SubCell"/>
</dbReference>
<comment type="similarity">
    <text evidence="2">Belongs to the RRP1 family.</text>
</comment>
<sequence length="307" mass="34801">MTSSARPPLGKFLASADKKTRDKAIKNLSVFLSDTQNVLPKSDMDKLWKGIFYCFWMSDKPLVQQALATELAELILTIASTTASLAFLRGFWRTTVREWNGIDRLRIDKYYMLIRRFVNATFRLLTRAKWNNGSCQEYNRILTEEGGPLCPDDPRVPSSLASHIADIYMEELEKALGSTPDALPAPLGILLDPFVVLAARTPAKVTYNRLQSALFEPLLDALSSENSEDEPKAKRIRLSDGPSYPHLLAGACLEDPEQEGRVERIALKKHLLRRMFEMASQPETKDSNRRKMYALWKESYEEDPGAE</sequence>
<gene>
    <name evidence="5" type="ORF">AAE3_LOCUS8202</name>
</gene>
<evidence type="ECO:0008006" key="7">
    <source>
        <dbReference type="Google" id="ProtNLM"/>
    </source>
</evidence>
<evidence type="ECO:0000256" key="4">
    <source>
        <dbReference type="ARBA" id="ARBA00023242"/>
    </source>
</evidence>
<evidence type="ECO:0000313" key="6">
    <source>
        <dbReference type="Proteomes" id="UP000467700"/>
    </source>
</evidence>
<dbReference type="OrthoDB" id="2019504at2759"/>